<dbReference type="OrthoDB" id="9781189at2"/>
<dbReference type="RefSeq" id="WP_036885117.1">
    <property type="nucleotide sequence ID" value="NZ_JQZW01000019.1"/>
</dbReference>
<feature type="domain" description="Metallo-beta-lactamase" evidence="1">
    <location>
        <begin position="6"/>
        <end position="190"/>
    </location>
</feature>
<dbReference type="SMART" id="SM00849">
    <property type="entry name" value="Lactamase_B"/>
    <property type="match status" value="1"/>
</dbReference>
<dbReference type="InterPro" id="IPR001279">
    <property type="entry name" value="Metallo-B-lactamas"/>
</dbReference>
<comment type="caution">
    <text evidence="2">The sequence shown here is derived from an EMBL/GenBank/DDBJ whole genome shotgun (WGS) entry which is preliminary data.</text>
</comment>
<dbReference type="PANTHER" id="PTHR47619:SF1">
    <property type="entry name" value="EXODEOXYRIBONUCLEASE WALJ"/>
    <property type="match status" value="1"/>
</dbReference>
<protein>
    <submittedName>
        <fullName evidence="2">Metallo-beta-lactamase</fullName>
    </submittedName>
</protein>
<reference evidence="2 3" key="1">
    <citation type="submission" date="2014-08" db="EMBL/GenBank/DDBJ databases">
        <title>Porphyromonas gingivicanis strain:COT-022_OH1391 Genome sequencing.</title>
        <authorList>
            <person name="Wallis C."/>
            <person name="Deusch O."/>
            <person name="O'Flynn C."/>
            <person name="Davis I."/>
            <person name="Jospin G."/>
            <person name="Darling A.E."/>
            <person name="Coil D.A."/>
            <person name="Alexiev A."/>
            <person name="Horsfall A."/>
            <person name="Kirkwood N."/>
            <person name="Harris S."/>
            <person name="Eisen J.A."/>
        </authorList>
    </citation>
    <scope>NUCLEOTIDE SEQUENCE [LARGE SCALE GENOMIC DNA]</scope>
    <source>
        <strain evidence="3">COT-022 OH1391</strain>
    </source>
</reference>
<dbReference type="AlphaFoldDB" id="A0A0A2G9C8"/>
<evidence type="ECO:0000313" key="3">
    <source>
        <dbReference type="Proteomes" id="UP000030134"/>
    </source>
</evidence>
<name>A0A0A2G9C8_9PORP</name>
<accession>A0A0A2G9C8</accession>
<organism evidence="2 3">
    <name type="scientific">Porphyromonas gingivicanis</name>
    <dbReference type="NCBI Taxonomy" id="266762"/>
    <lineage>
        <taxon>Bacteria</taxon>
        <taxon>Pseudomonadati</taxon>
        <taxon>Bacteroidota</taxon>
        <taxon>Bacteroidia</taxon>
        <taxon>Bacteroidales</taxon>
        <taxon>Porphyromonadaceae</taxon>
        <taxon>Porphyromonas</taxon>
    </lineage>
</organism>
<dbReference type="PANTHER" id="PTHR47619">
    <property type="entry name" value="METALLO-HYDROLASE YYCJ-RELATED"/>
    <property type="match status" value="1"/>
</dbReference>
<keyword evidence="3" id="KW-1185">Reference proteome</keyword>
<dbReference type="SUPFAM" id="SSF56281">
    <property type="entry name" value="Metallo-hydrolase/oxidoreductase"/>
    <property type="match status" value="1"/>
</dbReference>
<dbReference type="eggNOG" id="COG1235">
    <property type="taxonomic scope" value="Bacteria"/>
</dbReference>
<gene>
    <name evidence="2" type="ORF">HQ36_08665</name>
</gene>
<dbReference type="Pfam" id="PF12706">
    <property type="entry name" value="Lactamase_B_2"/>
    <property type="match status" value="1"/>
</dbReference>
<dbReference type="InterPro" id="IPR052533">
    <property type="entry name" value="WalJ/YycJ-like"/>
</dbReference>
<sequence length="263" mass="29192">MASGSSGNCYYLGNDEGGLLIDAGIGLRTITKTLSAEGITLTGHIKGVLVTHEHADHIKGLGKLVKAHHLSVWGSAPTLEAIKHSRTYGYTLEGTKHIALEQFVPFTLAGFTIEAFCIPHDSACNMGYHICRGDFSFTLITDAGHITDAMYHYAHKAKYLVLEANYDPTMLRLGPYSPMLKDRVAGPRGHLSNIESAQMLQAVYHADMQHVWLCHLSHENNHPELCYKTFEQELLAHGISLEQDLNLETLRRTTPSRLYLLPE</sequence>
<dbReference type="EMBL" id="JQZW01000019">
    <property type="protein sequence ID" value="KGN97084.1"/>
    <property type="molecule type" value="Genomic_DNA"/>
</dbReference>
<dbReference type="STRING" id="266762.HQ36_08665"/>
<dbReference type="Proteomes" id="UP000030134">
    <property type="component" value="Unassembled WGS sequence"/>
</dbReference>
<proteinExistence type="predicted"/>
<evidence type="ECO:0000259" key="1">
    <source>
        <dbReference type="SMART" id="SM00849"/>
    </source>
</evidence>
<dbReference type="InterPro" id="IPR036866">
    <property type="entry name" value="RibonucZ/Hydroxyglut_hydro"/>
</dbReference>
<dbReference type="Gene3D" id="3.60.15.10">
    <property type="entry name" value="Ribonuclease Z/Hydroxyacylglutathione hydrolase-like"/>
    <property type="match status" value="1"/>
</dbReference>
<evidence type="ECO:0000313" key="2">
    <source>
        <dbReference type="EMBL" id="KGN97084.1"/>
    </source>
</evidence>